<comment type="caution">
    <text evidence="2">The sequence shown here is derived from an EMBL/GenBank/DDBJ whole genome shotgun (WGS) entry which is preliminary data.</text>
</comment>
<evidence type="ECO:0000313" key="3">
    <source>
        <dbReference type="Proteomes" id="UP000241848"/>
    </source>
</evidence>
<reference evidence="2 3" key="1">
    <citation type="journal article" date="2014" name="BMC Genomics">
        <title>Comparison of environmental and isolate Sulfobacillus genomes reveals diverse carbon, sulfur, nitrogen, and hydrogen metabolisms.</title>
        <authorList>
            <person name="Justice N.B."/>
            <person name="Norman A."/>
            <person name="Brown C.T."/>
            <person name="Singh A."/>
            <person name="Thomas B.C."/>
            <person name="Banfield J.F."/>
        </authorList>
    </citation>
    <scope>NUCLEOTIDE SEQUENCE [LARGE SCALE GENOMIC DNA]</scope>
    <source>
        <strain evidence="2">AMDSBA3</strain>
    </source>
</reference>
<gene>
    <name evidence="2" type="ORF">C7B45_09290</name>
</gene>
<proteinExistence type="predicted"/>
<name>A0A2T2WI01_9FIRM</name>
<feature type="domain" description="Probable transposase IS891/IS1136/IS1341" evidence="1">
    <location>
        <begin position="44"/>
        <end position="88"/>
    </location>
</feature>
<dbReference type="InterPro" id="IPR001959">
    <property type="entry name" value="Transposase"/>
</dbReference>
<sequence length="102" mass="12028">MGPNAHRRALRCLKIRQRRLTRKMQAAKVSMGLALHDPLPKGTRLPRSRNWNKVQRAIARTHLRVANIRQDFLHKTSPRLCRENQAIGMRHYPCTECWRIVI</sequence>
<accession>A0A2T2WI01</accession>
<organism evidence="2 3">
    <name type="scientific">Sulfobacillus acidophilus</name>
    <dbReference type="NCBI Taxonomy" id="53633"/>
    <lineage>
        <taxon>Bacteria</taxon>
        <taxon>Bacillati</taxon>
        <taxon>Bacillota</taxon>
        <taxon>Clostridia</taxon>
        <taxon>Eubacteriales</taxon>
        <taxon>Clostridiales Family XVII. Incertae Sedis</taxon>
        <taxon>Sulfobacillus</taxon>
    </lineage>
</organism>
<dbReference type="Pfam" id="PF01385">
    <property type="entry name" value="OrfB_IS605"/>
    <property type="match status" value="1"/>
</dbReference>
<dbReference type="Proteomes" id="UP000241848">
    <property type="component" value="Unassembled WGS sequence"/>
</dbReference>
<dbReference type="AlphaFoldDB" id="A0A2T2WI01"/>
<evidence type="ECO:0000259" key="1">
    <source>
        <dbReference type="Pfam" id="PF01385"/>
    </source>
</evidence>
<evidence type="ECO:0000313" key="2">
    <source>
        <dbReference type="EMBL" id="PSR21871.1"/>
    </source>
</evidence>
<protein>
    <recommendedName>
        <fullName evidence="1">Probable transposase IS891/IS1136/IS1341 domain-containing protein</fullName>
    </recommendedName>
</protein>
<dbReference type="EMBL" id="PXYV01000026">
    <property type="protein sequence ID" value="PSR21871.1"/>
    <property type="molecule type" value="Genomic_DNA"/>
</dbReference>